<keyword evidence="14" id="KW-1185">Reference proteome</keyword>
<keyword evidence="7" id="KW-0653">Protein transport</keyword>
<dbReference type="Proteomes" id="UP000593567">
    <property type="component" value="Unassembled WGS sequence"/>
</dbReference>
<evidence type="ECO:0000256" key="9">
    <source>
        <dbReference type="ARBA" id="ARBA00023010"/>
    </source>
</evidence>
<dbReference type="CDD" id="cd22884">
    <property type="entry name" value="TOM22"/>
    <property type="match status" value="1"/>
</dbReference>
<gene>
    <name evidence="13" type="ORF">EB796_005530</name>
</gene>
<evidence type="ECO:0000256" key="10">
    <source>
        <dbReference type="ARBA" id="ARBA00023128"/>
    </source>
</evidence>
<dbReference type="OrthoDB" id="10016939at2759"/>
<dbReference type="GO" id="GO:0005741">
    <property type="term" value="C:mitochondrial outer membrane"/>
    <property type="evidence" value="ECO:0007669"/>
    <property type="project" value="UniProtKB-SubCell"/>
</dbReference>
<evidence type="ECO:0000256" key="7">
    <source>
        <dbReference type="ARBA" id="ARBA00022927"/>
    </source>
</evidence>
<keyword evidence="8" id="KW-1133">Transmembrane helix</keyword>
<protein>
    <recommendedName>
        <fullName evidence="3">Mitochondrial import receptor subunit TOM22 homolog</fullName>
    </recommendedName>
</protein>
<dbReference type="GO" id="GO:0006886">
    <property type="term" value="P:intracellular protein transport"/>
    <property type="evidence" value="ECO:0007669"/>
    <property type="project" value="InterPro"/>
</dbReference>
<evidence type="ECO:0000256" key="11">
    <source>
        <dbReference type="ARBA" id="ARBA00023136"/>
    </source>
</evidence>
<comment type="similarity">
    <text evidence="2">Belongs to the Tom22 family.</text>
</comment>
<evidence type="ECO:0000256" key="2">
    <source>
        <dbReference type="ARBA" id="ARBA00009874"/>
    </source>
</evidence>
<evidence type="ECO:0000256" key="1">
    <source>
        <dbReference type="ARBA" id="ARBA00004572"/>
    </source>
</evidence>
<evidence type="ECO:0000256" key="12">
    <source>
        <dbReference type="ARBA" id="ARBA00023170"/>
    </source>
</evidence>
<evidence type="ECO:0000256" key="4">
    <source>
        <dbReference type="ARBA" id="ARBA00022448"/>
    </source>
</evidence>
<evidence type="ECO:0000313" key="14">
    <source>
        <dbReference type="Proteomes" id="UP000593567"/>
    </source>
</evidence>
<keyword evidence="6" id="KW-1000">Mitochondrion outer membrane</keyword>
<dbReference type="PANTHER" id="PTHR12504">
    <property type="entry name" value="MITOCHONDRIAL IMPORT RECEPTOR SUBUNIT TOM22"/>
    <property type="match status" value="1"/>
</dbReference>
<evidence type="ECO:0000256" key="5">
    <source>
        <dbReference type="ARBA" id="ARBA00022692"/>
    </source>
</evidence>
<keyword evidence="9" id="KW-0811">Translocation</keyword>
<comment type="caution">
    <text evidence="13">The sequence shown here is derived from an EMBL/GenBank/DDBJ whole genome shotgun (WGS) entry which is preliminary data.</text>
</comment>
<keyword evidence="4" id="KW-0813">Transport</keyword>
<accession>A0A7J7KDA6</accession>
<organism evidence="13 14">
    <name type="scientific">Bugula neritina</name>
    <name type="common">Brown bryozoan</name>
    <name type="synonym">Sertularia neritina</name>
    <dbReference type="NCBI Taxonomy" id="10212"/>
    <lineage>
        <taxon>Eukaryota</taxon>
        <taxon>Metazoa</taxon>
        <taxon>Spiralia</taxon>
        <taxon>Lophotrochozoa</taxon>
        <taxon>Bryozoa</taxon>
        <taxon>Gymnolaemata</taxon>
        <taxon>Cheilostomatida</taxon>
        <taxon>Flustrina</taxon>
        <taxon>Buguloidea</taxon>
        <taxon>Bugulidae</taxon>
        <taxon>Bugula</taxon>
    </lineage>
</organism>
<dbReference type="EMBL" id="VXIV02000769">
    <property type="protein sequence ID" value="KAF6036175.1"/>
    <property type="molecule type" value="Genomic_DNA"/>
</dbReference>
<dbReference type="InterPro" id="IPR005683">
    <property type="entry name" value="Tom22"/>
</dbReference>
<dbReference type="PANTHER" id="PTHR12504:SF0">
    <property type="entry name" value="MITOCHONDRIAL IMPORT RECEPTOR SUBUNIT TOM22 HOMOLOG"/>
    <property type="match status" value="1"/>
</dbReference>
<proteinExistence type="inferred from homology"/>
<dbReference type="Pfam" id="PF04281">
    <property type="entry name" value="Tom22"/>
    <property type="match status" value="1"/>
</dbReference>
<keyword evidence="11" id="KW-0472">Membrane</keyword>
<reference evidence="13" key="1">
    <citation type="submission" date="2020-06" db="EMBL/GenBank/DDBJ databases">
        <title>Draft genome of Bugula neritina, a colonial animal packing powerful symbionts and potential medicines.</title>
        <authorList>
            <person name="Rayko M."/>
        </authorList>
    </citation>
    <scope>NUCLEOTIDE SEQUENCE [LARGE SCALE GENOMIC DNA]</scope>
    <source>
        <strain evidence="13">Kwan_BN1</strain>
    </source>
</reference>
<comment type="subcellular location">
    <subcellularLocation>
        <location evidence="1">Mitochondrion outer membrane</location>
        <topology evidence="1">Single-pass membrane protein</topology>
    </subcellularLocation>
</comment>
<keyword evidence="5" id="KW-0812">Transmembrane</keyword>
<evidence type="ECO:0000256" key="6">
    <source>
        <dbReference type="ARBA" id="ARBA00022787"/>
    </source>
</evidence>
<evidence type="ECO:0000256" key="3">
    <source>
        <dbReference type="ARBA" id="ARBA00016229"/>
    </source>
</evidence>
<keyword evidence="10" id="KW-0496">Mitochondrion</keyword>
<keyword evidence="12" id="KW-0675">Receptor</keyword>
<name>A0A7J7KDA6_BUGNE</name>
<evidence type="ECO:0000313" key="13">
    <source>
        <dbReference type="EMBL" id="KAF6036175.1"/>
    </source>
</evidence>
<dbReference type="AlphaFoldDB" id="A0A7J7KDA6"/>
<sequence>MSGTSSKLLEIEEDDSVILIVIVIPILKVERILINTMFGLLEETYYERFVGLSEMFPEKLRNGVCGALSLSQQGVKSLVGTSRTLLWIVFSSAIIGLMPYNLEATRQEMVDAQKAQEKSILLGPNAGMTGQNMTADVPMPMLPSQQTPR</sequence>
<evidence type="ECO:0000256" key="8">
    <source>
        <dbReference type="ARBA" id="ARBA00022989"/>
    </source>
</evidence>